<dbReference type="InterPro" id="IPR036397">
    <property type="entry name" value="RNaseH_sf"/>
</dbReference>
<dbReference type="GO" id="GO:0003676">
    <property type="term" value="F:nucleic acid binding"/>
    <property type="evidence" value="ECO:0007669"/>
    <property type="project" value="InterPro"/>
</dbReference>
<dbReference type="InterPro" id="IPR047655">
    <property type="entry name" value="Transpos_IS630-like"/>
</dbReference>
<dbReference type="EMBL" id="VLPK01000008">
    <property type="protein sequence ID" value="TSJ35948.1"/>
    <property type="molecule type" value="Genomic_DNA"/>
</dbReference>
<dbReference type="OrthoDB" id="9803878at2"/>
<comment type="caution">
    <text evidence="2">The sequence shown here is derived from an EMBL/GenBank/DDBJ whole genome shotgun (WGS) entry which is preliminary data.</text>
</comment>
<proteinExistence type="predicted"/>
<feature type="domain" description="Tc1-like transposase DDE" evidence="1">
    <location>
        <begin position="315"/>
        <end position="461"/>
    </location>
</feature>
<dbReference type="Pfam" id="PF13358">
    <property type="entry name" value="DDE_3"/>
    <property type="match status" value="1"/>
</dbReference>
<evidence type="ECO:0000259" key="1">
    <source>
        <dbReference type="Pfam" id="PF13358"/>
    </source>
</evidence>
<protein>
    <submittedName>
        <fullName evidence="2">IS630 family transposase</fullName>
    </submittedName>
</protein>
<accession>A0A556M7Q8</accession>
<organism evidence="2 3">
    <name type="scientific">Mucilaginibacter corticis</name>
    <dbReference type="NCBI Taxonomy" id="2597670"/>
    <lineage>
        <taxon>Bacteria</taxon>
        <taxon>Pseudomonadati</taxon>
        <taxon>Bacteroidota</taxon>
        <taxon>Sphingobacteriia</taxon>
        <taxon>Sphingobacteriales</taxon>
        <taxon>Sphingobacteriaceae</taxon>
        <taxon>Mucilaginibacter</taxon>
    </lineage>
</organism>
<gene>
    <name evidence="2" type="ORF">FO440_23815</name>
</gene>
<dbReference type="InterPro" id="IPR038717">
    <property type="entry name" value="Tc1-like_DDE_dom"/>
</dbReference>
<dbReference type="Proteomes" id="UP000318733">
    <property type="component" value="Unassembled WGS sequence"/>
</dbReference>
<evidence type="ECO:0000313" key="2">
    <source>
        <dbReference type="EMBL" id="TSJ35948.1"/>
    </source>
</evidence>
<reference evidence="2 3" key="1">
    <citation type="submission" date="2019-07" db="EMBL/GenBank/DDBJ databases">
        <authorList>
            <person name="Huq M.A."/>
        </authorList>
    </citation>
    <scope>NUCLEOTIDE SEQUENCE [LARGE SCALE GENOMIC DNA]</scope>
    <source>
        <strain evidence="2 3">MAH-19</strain>
    </source>
</reference>
<name>A0A556M7Q8_9SPHI</name>
<dbReference type="NCBIfam" id="NF033545">
    <property type="entry name" value="transpos_IS630"/>
    <property type="match status" value="1"/>
</dbReference>
<dbReference type="Gene3D" id="3.30.420.10">
    <property type="entry name" value="Ribonuclease H-like superfamily/Ribonuclease H"/>
    <property type="match status" value="1"/>
</dbReference>
<sequence length="514" mass="60280">MYRFQLDIEKANILRRRFIDGDYHSWALAKELNISTTTTWRYQREFEKIRAEYPERLKDFGFYPKESPRPHWQTPKYTEFVLIVTALAAEEKTSKMNTVAMWEKYRLRSDNAYTLPTFKREFIQWLRTSVKFDPVKLLDRIEPKDMSTLKHWRQSNDKRLWQISKALTMAQQGASRMEIIDKVETVYHTLTSWIAGYKKSGLKAFDKPKCIPNKIGPVLVKARKEKLFRLIHETPKAHGLNRTSWSARALTLVYNRLYQPTLNYGQIRYCLVQMGYKYRKSKEMLSSPDPKFREKIKKIQNILQKLKPDEKFFSIDEYGPVSIKIKGGRTLKLKTESPDVVPEKQKVKGMVICTTALELSTNQVTHFYSPKKNTFEMTRLIDVLINQYPDQKTLYLCWDAASWHNSKILMTHINDHNKLKQVQIRLAPLPASTQFLNVVESVFAGLAKAVIHNSDYTCVDECKQAIDLHFSARNAYFKEHPKRAGKKIWGKEIVKAKFSEDHHCLNRPAMKGNK</sequence>
<evidence type="ECO:0000313" key="3">
    <source>
        <dbReference type="Proteomes" id="UP000318733"/>
    </source>
</evidence>
<dbReference type="RefSeq" id="WP_144250822.1">
    <property type="nucleotide sequence ID" value="NZ_VLPK01000008.1"/>
</dbReference>
<keyword evidence="3" id="KW-1185">Reference proteome</keyword>
<dbReference type="AlphaFoldDB" id="A0A556M7Q8"/>